<dbReference type="PRINTS" id="PR00193">
    <property type="entry name" value="MYOSINHEAVY"/>
</dbReference>
<feature type="region of interest" description="Disordered" evidence="8">
    <location>
        <begin position="1419"/>
        <end position="1462"/>
    </location>
</feature>
<feature type="compositionally biased region" description="Pro residues" evidence="8">
    <location>
        <begin position="1536"/>
        <end position="1548"/>
    </location>
</feature>
<feature type="region of interest" description="Disordered" evidence="8">
    <location>
        <begin position="1670"/>
        <end position="1802"/>
    </location>
</feature>
<dbReference type="SUPFAM" id="SSF48403">
    <property type="entry name" value="Ankyrin repeat"/>
    <property type="match status" value="1"/>
</dbReference>
<evidence type="ECO:0000256" key="8">
    <source>
        <dbReference type="SAM" id="MobiDB-lite"/>
    </source>
</evidence>
<feature type="compositionally biased region" description="Low complexity" evidence="8">
    <location>
        <begin position="134"/>
        <end position="145"/>
    </location>
</feature>
<feature type="repeat" description="ANK" evidence="6">
    <location>
        <begin position="407"/>
        <end position="439"/>
    </location>
</feature>
<dbReference type="InterPro" id="IPR029353">
    <property type="entry name" value="NYAP_C"/>
</dbReference>
<dbReference type="SMART" id="SM00248">
    <property type="entry name" value="ANK"/>
    <property type="match status" value="5"/>
</dbReference>
<feature type="region of interest" description="Disordered" evidence="8">
    <location>
        <begin position="1370"/>
        <end position="1404"/>
    </location>
</feature>
<dbReference type="SMART" id="SM00242">
    <property type="entry name" value="MYSc"/>
    <property type="match status" value="1"/>
</dbReference>
<dbReference type="PROSITE" id="PS50088">
    <property type="entry name" value="ANK_REPEAT"/>
    <property type="match status" value="4"/>
</dbReference>
<evidence type="ECO:0000313" key="10">
    <source>
        <dbReference type="Ensembl" id="ENSFCTP00005011039.1"/>
    </source>
</evidence>
<keyword evidence="2 7" id="KW-0547">Nucleotide-binding</keyword>
<keyword evidence="4 7" id="KW-0518">Myosin</keyword>
<evidence type="ECO:0000256" key="5">
    <source>
        <dbReference type="ARBA" id="ARBA00023175"/>
    </source>
</evidence>
<feature type="compositionally biased region" description="Pro residues" evidence="8">
    <location>
        <begin position="1698"/>
        <end position="1723"/>
    </location>
</feature>
<evidence type="ECO:0000313" key="11">
    <source>
        <dbReference type="Proteomes" id="UP000823872"/>
    </source>
</evidence>
<feature type="compositionally biased region" description="Low complexity" evidence="8">
    <location>
        <begin position="1581"/>
        <end position="1596"/>
    </location>
</feature>
<feature type="domain" description="Myosin motor" evidence="9">
    <location>
        <begin position="554"/>
        <end position="1298"/>
    </location>
</feature>
<feature type="repeat" description="ANK" evidence="6">
    <location>
        <begin position="278"/>
        <end position="310"/>
    </location>
</feature>
<dbReference type="SUPFAM" id="SSF52540">
    <property type="entry name" value="P-loop containing nucleoside triphosphate hydrolases"/>
    <property type="match status" value="1"/>
</dbReference>
<feature type="compositionally biased region" description="Pro residues" evidence="8">
    <location>
        <begin position="16"/>
        <end position="27"/>
    </location>
</feature>
<keyword evidence="6" id="KW-0040">ANK repeat</keyword>
<dbReference type="Pfam" id="PF15452">
    <property type="entry name" value="NYAP_C"/>
    <property type="match status" value="1"/>
</dbReference>
<feature type="compositionally biased region" description="Pro residues" evidence="8">
    <location>
        <begin position="1623"/>
        <end position="1642"/>
    </location>
</feature>
<accession>A0ABI7WL46</accession>
<dbReference type="Ensembl" id="ENSFCTT00005016217.1">
    <property type="protein sequence ID" value="ENSFCTP00005011039.1"/>
    <property type="gene ID" value="ENSFCTG00005005723.1"/>
</dbReference>
<feature type="compositionally biased region" description="Basic residues" evidence="8">
    <location>
        <begin position="1500"/>
        <end position="1509"/>
    </location>
</feature>
<reference evidence="10" key="2">
    <citation type="submission" date="2025-08" db="UniProtKB">
        <authorList>
            <consortium name="Ensembl"/>
        </authorList>
    </citation>
    <scope>IDENTIFICATION</scope>
    <source>
        <strain evidence="10">breed Abyssinian</strain>
    </source>
</reference>
<dbReference type="Proteomes" id="UP000823872">
    <property type="component" value="Chromosome A1"/>
</dbReference>
<keyword evidence="11" id="KW-1185">Reference proteome</keyword>
<dbReference type="InterPro" id="IPR039482">
    <property type="entry name" value="NYAP_N"/>
</dbReference>
<dbReference type="GeneTree" id="ENSGT00940000158920"/>
<feature type="region of interest" description="Disordered" evidence="8">
    <location>
        <begin position="1579"/>
        <end position="1657"/>
    </location>
</feature>
<reference evidence="10" key="3">
    <citation type="submission" date="2025-09" db="UniProtKB">
        <authorList>
            <consortium name="Ensembl"/>
        </authorList>
    </citation>
    <scope>IDENTIFICATION</scope>
    <source>
        <strain evidence="10">breed Abyssinian</strain>
    </source>
</reference>
<dbReference type="Gene3D" id="1.10.10.820">
    <property type="match status" value="1"/>
</dbReference>
<evidence type="ECO:0000256" key="2">
    <source>
        <dbReference type="ARBA" id="ARBA00022741"/>
    </source>
</evidence>
<feature type="compositionally biased region" description="Low complexity" evidence="8">
    <location>
        <begin position="1423"/>
        <end position="1445"/>
    </location>
</feature>
<dbReference type="InterPro" id="IPR027417">
    <property type="entry name" value="P-loop_NTPase"/>
</dbReference>
<evidence type="ECO:0000256" key="7">
    <source>
        <dbReference type="PROSITE-ProRule" id="PRU00782"/>
    </source>
</evidence>
<dbReference type="Pfam" id="PF00063">
    <property type="entry name" value="Myosin_head"/>
    <property type="match status" value="1"/>
</dbReference>
<feature type="region of interest" description="Disordered" evidence="8">
    <location>
        <begin position="1478"/>
        <end position="1556"/>
    </location>
</feature>
<name>A0ABI7WL46_FELCA</name>
<keyword evidence="7" id="KW-0009">Actin-binding</keyword>
<evidence type="ECO:0000259" key="9">
    <source>
        <dbReference type="PROSITE" id="PS51456"/>
    </source>
</evidence>
<feature type="repeat" description="ANK" evidence="6">
    <location>
        <begin position="245"/>
        <end position="277"/>
    </location>
</feature>
<organism evidence="10 11">
    <name type="scientific">Felis catus</name>
    <name type="common">Cat</name>
    <name type="synonym">Felis silvestris catus</name>
    <dbReference type="NCBI Taxonomy" id="9685"/>
    <lineage>
        <taxon>Eukaryota</taxon>
        <taxon>Metazoa</taxon>
        <taxon>Chordata</taxon>
        <taxon>Craniata</taxon>
        <taxon>Vertebrata</taxon>
        <taxon>Euteleostomi</taxon>
        <taxon>Mammalia</taxon>
        <taxon>Eutheria</taxon>
        <taxon>Laurasiatheria</taxon>
        <taxon>Carnivora</taxon>
        <taxon>Feliformia</taxon>
        <taxon>Felidae</taxon>
        <taxon>Felinae</taxon>
        <taxon>Felis</taxon>
    </lineage>
</organism>
<comment type="similarity">
    <text evidence="7">Belongs to the TRAFAC class myosin-kinesin ATPase superfamily. Myosin family.</text>
</comment>
<feature type="region of interest" description="Disordered" evidence="8">
    <location>
        <begin position="1950"/>
        <end position="1990"/>
    </location>
</feature>
<feature type="binding site" evidence="7">
    <location>
        <begin position="650"/>
        <end position="657"/>
    </location>
    <ligand>
        <name>ATP</name>
        <dbReference type="ChEBI" id="CHEBI:30616"/>
    </ligand>
</feature>
<dbReference type="CDD" id="cd14878">
    <property type="entry name" value="MYSc_Myo16"/>
    <property type="match status" value="1"/>
</dbReference>
<dbReference type="InterPro" id="IPR036042">
    <property type="entry name" value="MYSc_Myo16"/>
</dbReference>
<feature type="region of interest" description="Actin-binding" evidence="7">
    <location>
        <begin position="1177"/>
        <end position="1199"/>
    </location>
</feature>
<feature type="compositionally biased region" description="Basic residues" evidence="8">
    <location>
        <begin position="146"/>
        <end position="172"/>
    </location>
</feature>
<dbReference type="PANTHER" id="PTHR47335:SF1">
    <property type="entry name" value="UNCONVENTIONAL MYOSIN-XVI"/>
    <property type="match status" value="1"/>
</dbReference>
<dbReference type="InterPro" id="IPR036770">
    <property type="entry name" value="Ankyrin_rpt-contain_sf"/>
</dbReference>
<gene>
    <name evidence="10" type="primary">ARPP19</name>
</gene>
<dbReference type="InterPro" id="IPR001609">
    <property type="entry name" value="Myosin_head_motor_dom-like"/>
</dbReference>
<keyword evidence="5 7" id="KW-0505">Motor protein</keyword>
<dbReference type="Gene3D" id="1.20.58.530">
    <property type="match status" value="1"/>
</dbReference>
<dbReference type="InterPro" id="IPR002110">
    <property type="entry name" value="Ankyrin_rpt"/>
</dbReference>
<evidence type="ECO:0000256" key="1">
    <source>
        <dbReference type="ARBA" id="ARBA00022553"/>
    </source>
</evidence>
<keyword evidence="3 7" id="KW-0067">ATP-binding</keyword>
<dbReference type="PANTHER" id="PTHR47335">
    <property type="entry name" value="UNCONVENTIONAL MYOSIN-XVI"/>
    <property type="match status" value="1"/>
</dbReference>
<dbReference type="InterPro" id="IPR036961">
    <property type="entry name" value="Kinesin_motor_dom_sf"/>
</dbReference>
<evidence type="ECO:0000256" key="3">
    <source>
        <dbReference type="ARBA" id="ARBA00022840"/>
    </source>
</evidence>
<feature type="compositionally biased region" description="Pro residues" evidence="8">
    <location>
        <begin position="1956"/>
        <end position="1965"/>
    </location>
</feature>
<feature type="repeat" description="ANK" evidence="6">
    <location>
        <begin position="374"/>
        <end position="406"/>
    </location>
</feature>
<proteinExistence type="inferred from homology"/>
<keyword evidence="1" id="KW-0597">Phosphoprotein</keyword>
<dbReference type="PROSITE" id="PS50096">
    <property type="entry name" value="IQ"/>
    <property type="match status" value="1"/>
</dbReference>
<dbReference type="Pfam" id="PF12796">
    <property type="entry name" value="Ank_2"/>
    <property type="match status" value="2"/>
</dbReference>
<dbReference type="Gene3D" id="1.20.5.4820">
    <property type="match status" value="1"/>
</dbReference>
<dbReference type="Gene3D" id="1.25.40.20">
    <property type="entry name" value="Ankyrin repeat-containing domain"/>
    <property type="match status" value="2"/>
</dbReference>
<dbReference type="Pfam" id="PF15439">
    <property type="entry name" value="NYAP_N"/>
    <property type="match status" value="1"/>
</dbReference>
<sequence length="1990" mass="217038">MPAPGHNSGSRRRRPTPGPPPSPPAPSPLAGVGKEKLDAGAPFLACQQSEGREKPEGGIGGAERGAVSARESVGSRAAGAPGDHPGGSGGRREPRGRGGSGAGGAPPGPGAEPRGRRGARGGARAAAGPGGGLRAAAASLPPARLRAPRPPRARRGPGRRGPAHPPHARPAHTRSAAPGADPRVRAAPGADPRVRAAPGADPRVRAAPGADPAFAPPAARVSRGPFSAALRLLKEGADPHTPVSSGGSLLHLCARYDNAFIAEILIDRGVNVNHQDEDFWTPMHIACACDNPDIVLLLILAGANVLLQDVNGNIPLDYAMEGTESSSILLTYLDENGVDLTSLCQLKVQRPVSMLMDVKHFLSDGGNVNEKNDDGVTLLHMACASGYKEVVSLLLEHGGDLNIVDNQYWTPLHLAAKYGQTNLVKLLLMHQANPNLLNCNEEKASDIAASEFIEEMLLKAEIAWEERVKERLSVPALASEEPYEEILHDLPALSNKLSPLVLPIAKQDSMLEKDIMFKDARKGLCKRQSQDSVPEDATVNVPTKPEQVKLMPPAPSDDLATLSELNDGSLLYEIQKRFGNNQIYTFIGDILLLVNPFKELPIYSTMVSQLYLSSSGQPCSSLPPHIFSCAERAFHQLFQEQRSQCFILSGERGSGKSEASKQITRHLMCRSGFSRPMFDSKFKHVICILEAFGHARTTLNDLSSCFIKYFELQFCERRKHLTGARIYTYMLEKSRLVSQPLGQSNFLIFYLLMDGLSAEEKYGLHLNNLCAHRYLNQSLPEDVSTAEHSVNREKFALLKQALNVVGFSNMEVENLFVILAAILHIGDIRFTALTEANSAFVSDLQLLEQVAGLLQVSPDELVSALTTDIQYFKGDTIIRRHTVQMAEFYRDLLAKSLFGRLFSFLVNTMNCCLQSQEEHSSTQTLDIGILDIFGFEEFQKNEFEQLCVNMTNEKMHHYINEVLFLHEQTECVQEGVAMETAYSPGNQTGVLDFFFQKPSGFLSLLDEESQMMWSMEPNLPKKLQSLLESSNTNAVYSPMKDGNGNVALKDRGAAFRVTHYAGRVTYEIVGAIEKNKDSLSQNLLFVMKTSENVVINHLFQSKLSQTGSLVSSYPSFKFRGHKCALLSKKMTASSVIGENRNYLELSKLLKKKGTSSFLQRLEWGGPVTIATQLRKSLADIIGKLQKRTPHFVHCIKPNNSRLPDTFDNFYVSAQLQYIGVLDMVKIIRYGYPVRLSFSDFLSRYKPLADTLPVEKKQLSAAEKCRLVLQQCKLQGWQMGVRKVFLKYWHAGQLNDLCLQLQRKIITCQKVIRGFLARQHLLQKRSIRQREVTSINSFLQITEDMGLKTYDALVIQNASDIARENDRLRNEMKAAHHQEKAEARNKPEEGAKRAEDKGGPRHFQYTSIPVPMAVDGLIQSLAGPSTRSPSLHSVSSLDDSSGLPSPRKQPPPKPKRDPTTRLSASYEAVSACLWAAARESASEALTRPRPHSDDYSTMKKIPPRKPKRSPNTKLSGSSEEIAGARRRGGQRCALGVPAPPAPPARAPPEPDPEPEPVYIEMLGRAGSPEQAEAVYEEMKYFAPPEASASPPALPSDSRNPVPGEEGDGGCPAAGSCRDACDIPAPFPNLLPHRPPLLVFPPTPVTCSPASDESPLTPLEVKKLPVLETNLKYPVQAEGSSPLSPQHARNPKSDGDGPASPGPPAPGGSPPTPPPPPAPPTPRPPTHFAFPPEPVGAAARATAGPDTPRAHQPPHSAPAGGACSSLPKAPYSPGRAARPEHRKASASSSSPVPYSPPNCRALSSPLDELTSLFNSGRSLLRKSAAGRRIRDPEGFETNMNLTGRDDPGRAEIVSETQDRNANNHGIQLSNSLSSAITAENGNSVSNGLPEEEGFPRFSVSTFTTSSFQRQRETHTTQVIHQLRLSENESVALQELLDWRRKLCEGRGDWQHLLQPSEPRAPPPPPCKKPTLVKKPDGASCGRLPSELWDSTM</sequence>
<dbReference type="Gene3D" id="1.20.120.720">
    <property type="entry name" value="Myosin VI head, motor domain, U50 subdomain"/>
    <property type="match status" value="1"/>
</dbReference>
<feature type="compositionally biased region" description="Basic and acidic residues" evidence="8">
    <location>
        <begin position="1370"/>
        <end position="1398"/>
    </location>
</feature>
<reference evidence="10 11" key="1">
    <citation type="submission" date="2021-02" db="EMBL/GenBank/DDBJ databases">
        <title>Safari Cat Assemblies.</title>
        <authorList>
            <person name="Bredemeyer K.R."/>
            <person name="Murphy W.J."/>
        </authorList>
    </citation>
    <scope>NUCLEOTIDE SEQUENCE [LARGE SCALE GENOMIC DNA]</scope>
</reference>
<feature type="compositionally biased region" description="Low complexity" evidence="8">
    <location>
        <begin position="206"/>
        <end position="218"/>
    </location>
</feature>
<dbReference type="InterPro" id="IPR052838">
    <property type="entry name" value="Myosin-XVI"/>
</dbReference>
<feature type="region of interest" description="Disordered" evidence="8">
    <location>
        <begin position="1"/>
        <end position="218"/>
    </location>
</feature>
<protein>
    <recommendedName>
        <fullName evidence="9">Myosin motor domain-containing protein</fullName>
    </recommendedName>
</protein>
<dbReference type="Gene3D" id="3.40.850.10">
    <property type="entry name" value="Kinesin motor domain"/>
    <property type="match status" value="1"/>
</dbReference>
<dbReference type="PROSITE" id="PS50297">
    <property type="entry name" value="ANK_REP_REGION"/>
    <property type="match status" value="4"/>
</dbReference>
<evidence type="ECO:0000256" key="4">
    <source>
        <dbReference type="ARBA" id="ARBA00023123"/>
    </source>
</evidence>
<dbReference type="PROSITE" id="PS51456">
    <property type="entry name" value="MYOSIN_MOTOR"/>
    <property type="match status" value="1"/>
</dbReference>
<evidence type="ECO:0000256" key="6">
    <source>
        <dbReference type="PROSITE-ProRule" id="PRU00023"/>
    </source>
</evidence>